<keyword evidence="2" id="KW-1185">Reference proteome</keyword>
<dbReference type="Gene3D" id="2.80.10.50">
    <property type="match status" value="1"/>
</dbReference>
<protein>
    <submittedName>
        <fullName evidence="1">Uncharacterized protein</fullName>
    </submittedName>
</protein>
<gene>
    <name evidence="1" type="ORF">BDP27DRAFT_1460941</name>
</gene>
<sequence length="172" mass="19297">MPGPKPGYYIITALRGDGGTVGVPIPTDTSKPLPQAEPIAIVPNDPRQRWEVFRTPQGGTCISPLSSVYLYSGAQDDNLVIATNNPAQNTEWEFMNFDRGNERPDVYAIFQRRGNWKAWAWTLDPEQDPETQHASCCKNSEFSHITVEDLELLPTSPPLGTDPQLFHFRRVD</sequence>
<evidence type="ECO:0000313" key="1">
    <source>
        <dbReference type="EMBL" id="KAF9075098.1"/>
    </source>
</evidence>
<dbReference type="AlphaFoldDB" id="A0A9P5Q456"/>
<evidence type="ECO:0000313" key="2">
    <source>
        <dbReference type="Proteomes" id="UP000772434"/>
    </source>
</evidence>
<accession>A0A9P5Q456</accession>
<comment type="caution">
    <text evidence="1">The sequence shown here is derived from an EMBL/GenBank/DDBJ whole genome shotgun (WGS) entry which is preliminary data.</text>
</comment>
<dbReference type="Proteomes" id="UP000772434">
    <property type="component" value="Unassembled WGS sequence"/>
</dbReference>
<dbReference type="EMBL" id="JADNRY010000010">
    <property type="protein sequence ID" value="KAF9075098.1"/>
    <property type="molecule type" value="Genomic_DNA"/>
</dbReference>
<reference evidence="1" key="1">
    <citation type="submission" date="2020-11" db="EMBL/GenBank/DDBJ databases">
        <authorList>
            <consortium name="DOE Joint Genome Institute"/>
            <person name="Ahrendt S."/>
            <person name="Riley R."/>
            <person name="Andreopoulos W."/>
            <person name="Labutti K."/>
            <person name="Pangilinan J."/>
            <person name="Ruiz-Duenas F.J."/>
            <person name="Barrasa J.M."/>
            <person name="Sanchez-Garcia M."/>
            <person name="Camarero S."/>
            <person name="Miyauchi S."/>
            <person name="Serrano A."/>
            <person name="Linde D."/>
            <person name="Babiker R."/>
            <person name="Drula E."/>
            <person name="Ayuso-Fernandez I."/>
            <person name="Pacheco R."/>
            <person name="Padilla G."/>
            <person name="Ferreira P."/>
            <person name="Barriuso J."/>
            <person name="Kellner H."/>
            <person name="Castanera R."/>
            <person name="Alfaro M."/>
            <person name="Ramirez L."/>
            <person name="Pisabarro A.G."/>
            <person name="Kuo A."/>
            <person name="Tritt A."/>
            <person name="Lipzen A."/>
            <person name="He G."/>
            <person name="Yan M."/>
            <person name="Ng V."/>
            <person name="Cullen D."/>
            <person name="Martin F."/>
            <person name="Rosso M.-N."/>
            <person name="Henrissat B."/>
            <person name="Hibbett D."/>
            <person name="Martinez A.T."/>
            <person name="Grigoriev I.V."/>
        </authorList>
    </citation>
    <scope>NUCLEOTIDE SEQUENCE</scope>
    <source>
        <strain evidence="1">AH 40177</strain>
    </source>
</reference>
<organism evidence="1 2">
    <name type="scientific">Rhodocollybia butyracea</name>
    <dbReference type="NCBI Taxonomy" id="206335"/>
    <lineage>
        <taxon>Eukaryota</taxon>
        <taxon>Fungi</taxon>
        <taxon>Dikarya</taxon>
        <taxon>Basidiomycota</taxon>
        <taxon>Agaricomycotina</taxon>
        <taxon>Agaricomycetes</taxon>
        <taxon>Agaricomycetidae</taxon>
        <taxon>Agaricales</taxon>
        <taxon>Marasmiineae</taxon>
        <taxon>Omphalotaceae</taxon>
        <taxon>Rhodocollybia</taxon>
    </lineage>
</organism>
<proteinExistence type="predicted"/>
<name>A0A9P5Q456_9AGAR</name>